<reference evidence="2" key="2">
    <citation type="submission" date="2011-02" db="EMBL/GenBank/DDBJ databases">
        <authorList>
            <person name="MacLean D."/>
        </authorList>
    </citation>
    <scope>NUCLEOTIDE SEQUENCE</scope>
</reference>
<dbReference type="InterPro" id="IPR045091">
    <property type="entry name" value="Mad2-like"/>
</dbReference>
<dbReference type="PANTHER" id="PTHR11842:SF10">
    <property type="entry name" value="MITOTIC SPINDLE ASSEMBLY CHECKPOINT PROTEIN MAD2B"/>
    <property type="match status" value="1"/>
</dbReference>
<reference evidence="2" key="1">
    <citation type="journal article" date="2011" name="PLoS Biol.">
        <title>Gene gain and loss during evolution of obligate parasitism in the white rust pathogen of Arabidopsis thaliana.</title>
        <authorList>
            <person name="Kemen E."/>
            <person name="Gardiner A."/>
            <person name="Schultz-Larsen T."/>
            <person name="Kemen A.C."/>
            <person name="Balmuth A.L."/>
            <person name="Robert-Seilaniantz A."/>
            <person name="Bailey K."/>
            <person name="Holub E."/>
            <person name="Studholme D.J."/>
            <person name="Maclean D."/>
            <person name="Jones J.D."/>
        </authorList>
    </citation>
    <scope>NUCLEOTIDE SEQUENCE</scope>
</reference>
<dbReference type="InterPro" id="IPR003511">
    <property type="entry name" value="HORMA_dom"/>
</dbReference>
<dbReference type="SUPFAM" id="SSF56019">
    <property type="entry name" value="The spindle assembly checkpoint protein mad2"/>
    <property type="match status" value="1"/>
</dbReference>
<name>F0W3D1_9STRA</name>
<feature type="domain" description="HORMA" evidence="1">
    <location>
        <begin position="5"/>
        <end position="204"/>
    </location>
</feature>
<dbReference type="InterPro" id="IPR036570">
    <property type="entry name" value="HORMA_dom_sf"/>
</dbReference>
<dbReference type="PROSITE" id="PS50815">
    <property type="entry name" value="HORMA"/>
    <property type="match status" value="1"/>
</dbReference>
<dbReference type="EMBL" id="FR824058">
    <property type="protein sequence ID" value="CCA15574.1"/>
    <property type="molecule type" value="Genomic_DNA"/>
</dbReference>
<organism evidence="2">
    <name type="scientific">Albugo laibachii Nc14</name>
    <dbReference type="NCBI Taxonomy" id="890382"/>
    <lineage>
        <taxon>Eukaryota</taxon>
        <taxon>Sar</taxon>
        <taxon>Stramenopiles</taxon>
        <taxon>Oomycota</taxon>
        <taxon>Peronosporomycetes</taxon>
        <taxon>Albuginales</taxon>
        <taxon>Albuginaceae</taxon>
        <taxon>Albugo</taxon>
    </lineage>
</organism>
<dbReference type="AlphaFoldDB" id="F0W3D1"/>
<proteinExistence type="predicted"/>
<dbReference type="GO" id="GO:0016035">
    <property type="term" value="C:zeta DNA polymerase complex"/>
    <property type="evidence" value="ECO:0007669"/>
    <property type="project" value="TreeGrafter"/>
</dbReference>
<dbReference type="Gene3D" id="3.30.900.10">
    <property type="entry name" value="HORMA domain"/>
    <property type="match status" value="1"/>
</dbReference>
<evidence type="ECO:0000259" key="1">
    <source>
        <dbReference type="PROSITE" id="PS50815"/>
    </source>
</evidence>
<accession>F0W3D1</accession>
<protein>
    <submittedName>
        <fullName evidence="2">Uncharacterized protein AlNc14C13G1508</fullName>
    </submittedName>
</protein>
<evidence type="ECO:0000313" key="2">
    <source>
        <dbReference type="EMBL" id="CCA15574.1"/>
    </source>
</evidence>
<dbReference type="HOGENOM" id="CLU_103984_0_0_1"/>
<dbReference type="PANTHER" id="PTHR11842">
    <property type="entry name" value="MITOTIC SPINDLE ASSEMBLY CHECKPOINT PROTEIN MAD2"/>
    <property type="match status" value="1"/>
</dbReference>
<sequence length="209" mass="24253">MDDRDRWTDIILQFLEVALHEFLYVWKVYPEDAFELRSMYRLPVHMCRHPQLSDYLFSILIGCRQWIQTGHLKCLSVHLLSHGNTVLRVMHFESNWIHSSSQSKEDDQILVHLEDEFRATLIAIAATAHSCPLDDTEGSVHTFRVLAETAENNEPKIDIQNIKSAWILADSFLQKQVESNEKREIVPVRSIGSASIPLRMELYMESSKC</sequence>
<gene>
    <name evidence="2" type="primary">AlNc14C13G1508</name>
    <name evidence="2" type="ORF">ALNC14_017170</name>
</gene>